<dbReference type="Gene3D" id="1.20.1250.20">
    <property type="entry name" value="MFS general substrate transporter like domains"/>
    <property type="match status" value="2"/>
</dbReference>
<evidence type="ECO:0000256" key="1">
    <source>
        <dbReference type="ARBA" id="ARBA00004651"/>
    </source>
</evidence>
<dbReference type="PANTHER" id="PTHR43414">
    <property type="entry name" value="MULTIDRUG RESISTANCE PROTEIN MDTG"/>
    <property type="match status" value="1"/>
</dbReference>
<keyword evidence="3" id="KW-1003">Cell membrane</keyword>
<evidence type="ECO:0000256" key="3">
    <source>
        <dbReference type="ARBA" id="ARBA00022475"/>
    </source>
</evidence>
<sequence>MEMWKRNLFICWLGAFATSSALSQVAPILPLYIDHLGVHATADIELWSGIAFGCTTLALGLVSPLWGKLADQYGRKPMLLRASLGMAIIVSCMGFVQNVYELVGLRLLLGTIAGFNSGAITLIATQTPKERAGWALGTLSTGVVGGTLLGPLLGGYLAEATGFRNMFFVMGALLLLAFALTLFFVKEKVVTNKKEVLSFQEVWQKLPDQRLLLSMFFTTFVLQVALFSIEPIITVYIDTLSPGNDHLAVIAGLVFAASGMASILAASSLGKLSDRIGAHKVILVALIAAGCLFVPQALVKNEWQLMMLRFLLGIATAALMPSINTLLKQSIPDEIAGRVFGYNQAAQFFGTFTGALAGGQIAAHFGIYYVFYLTSALLLINAVWVYHTVFKRVSEELTAVPNH</sequence>
<feature type="transmembrane region" description="Helical" evidence="7">
    <location>
        <begin position="249"/>
        <end position="269"/>
    </location>
</feature>
<evidence type="ECO:0000313" key="10">
    <source>
        <dbReference type="Proteomes" id="UP000198847"/>
    </source>
</evidence>
<dbReference type="EMBL" id="FODY01000034">
    <property type="protein sequence ID" value="SEP45010.1"/>
    <property type="molecule type" value="Genomic_DNA"/>
</dbReference>
<dbReference type="InterPro" id="IPR020846">
    <property type="entry name" value="MFS_dom"/>
</dbReference>
<organism evidence="9 10">
    <name type="scientific">Propionispora vibrioides</name>
    <dbReference type="NCBI Taxonomy" id="112903"/>
    <lineage>
        <taxon>Bacteria</taxon>
        <taxon>Bacillati</taxon>
        <taxon>Bacillota</taxon>
        <taxon>Negativicutes</taxon>
        <taxon>Selenomonadales</taxon>
        <taxon>Sporomusaceae</taxon>
        <taxon>Propionispora</taxon>
    </lineage>
</organism>
<keyword evidence="4 7" id="KW-0812">Transmembrane</keyword>
<dbReference type="AlphaFoldDB" id="A0A1H8XY85"/>
<dbReference type="Pfam" id="PF07690">
    <property type="entry name" value="MFS_1"/>
    <property type="match status" value="1"/>
</dbReference>
<feature type="transmembrane region" description="Helical" evidence="7">
    <location>
        <begin position="103"/>
        <end position="125"/>
    </location>
</feature>
<dbReference type="GO" id="GO:0022857">
    <property type="term" value="F:transmembrane transporter activity"/>
    <property type="evidence" value="ECO:0007669"/>
    <property type="project" value="InterPro"/>
</dbReference>
<keyword evidence="2" id="KW-0813">Transport</keyword>
<feature type="domain" description="Major facilitator superfamily (MFS) profile" evidence="8">
    <location>
        <begin position="7"/>
        <end position="393"/>
    </location>
</feature>
<name>A0A1H8XY85_9FIRM</name>
<dbReference type="CDD" id="cd17391">
    <property type="entry name" value="MFS_MdtG_MDR_like"/>
    <property type="match status" value="1"/>
</dbReference>
<feature type="transmembrane region" description="Helical" evidence="7">
    <location>
        <begin position="166"/>
        <end position="185"/>
    </location>
</feature>
<keyword evidence="5 7" id="KW-1133">Transmembrane helix</keyword>
<protein>
    <submittedName>
        <fullName evidence="9">Predicted arabinose efflux permease, MFS family</fullName>
    </submittedName>
</protein>
<dbReference type="InterPro" id="IPR001958">
    <property type="entry name" value="Tet-R_TetA/multi-R_MdtG-like"/>
</dbReference>
<feature type="transmembrane region" description="Helical" evidence="7">
    <location>
        <begin position="367"/>
        <end position="386"/>
    </location>
</feature>
<feature type="transmembrane region" description="Helical" evidence="7">
    <location>
        <begin position="47"/>
        <end position="66"/>
    </location>
</feature>
<feature type="transmembrane region" description="Helical" evidence="7">
    <location>
        <begin position="339"/>
        <end position="361"/>
    </location>
</feature>
<evidence type="ECO:0000256" key="7">
    <source>
        <dbReference type="SAM" id="Phobius"/>
    </source>
</evidence>
<evidence type="ECO:0000256" key="4">
    <source>
        <dbReference type="ARBA" id="ARBA00022692"/>
    </source>
</evidence>
<accession>A0A1H8XY85</accession>
<evidence type="ECO:0000256" key="5">
    <source>
        <dbReference type="ARBA" id="ARBA00022989"/>
    </source>
</evidence>
<dbReference type="RefSeq" id="WP_091751547.1">
    <property type="nucleotide sequence ID" value="NZ_FODY01000034.1"/>
</dbReference>
<dbReference type="GO" id="GO:0005886">
    <property type="term" value="C:plasma membrane"/>
    <property type="evidence" value="ECO:0007669"/>
    <property type="project" value="UniProtKB-SubCell"/>
</dbReference>
<feature type="transmembrane region" description="Helical" evidence="7">
    <location>
        <begin position="211"/>
        <end position="237"/>
    </location>
</feature>
<keyword evidence="10" id="KW-1185">Reference proteome</keyword>
<dbReference type="SUPFAM" id="SSF103473">
    <property type="entry name" value="MFS general substrate transporter"/>
    <property type="match status" value="1"/>
</dbReference>
<dbReference type="PROSITE" id="PS50850">
    <property type="entry name" value="MFS"/>
    <property type="match status" value="1"/>
</dbReference>
<keyword evidence="6 7" id="KW-0472">Membrane</keyword>
<feature type="transmembrane region" description="Helical" evidence="7">
    <location>
        <begin position="78"/>
        <end position="97"/>
    </location>
</feature>
<evidence type="ECO:0000259" key="8">
    <source>
        <dbReference type="PROSITE" id="PS50850"/>
    </source>
</evidence>
<proteinExistence type="predicted"/>
<feature type="transmembrane region" description="Helical" evidence="7">
    <location>
        <begin position="305"/>
        <end position="327"/>
    </location>
</feature>
<evidence type="ECO:0000256" key="6">
    <source>
        <dbReference type="ARBA" id="ARBA00023136"/>
    </source>
</evidence>
<evidence type="ECO:0000256" key="2">
    <source>
        <dbReference type="ARBA" id="ARBA00022448"/>
    </source>
</evidence>
<evidence type="ECO:0000313" key="9">
    <source>
        <dbReference type="EMBL" id="SEP45010.1"/>
    </source>
</evidence>
<feature type="transmembrane region" description="Helical" evidence="7">
    <location>
        <begin position="132"/>
        <end position="154"/>
    </location>
</feature>
<dbReference type="Proteomes" id="UP000198847">
    <property type="component" value="Unassembled WGS sequence"/>
</dbReference>
<dbReference type="STRING" id="112903.SAMN04490178_1344"/>
<dbReference type="PRINTS" id="PR01035">
    <property type="entry name" value="TCRTETA"/>
</dbReference>
<dbReference type="PANTHER" id="PTHR43414:SF6">
    <property type="entry name" value="MULTIDRUG RESISTANCE PROTEIN MDTG"/>
    <property type="match status" value="1"/>
</dbReference>
<dbReference type="InterPro" id="IPR036259">
    <property type="entry name" value="MFS_trans_sf"/>
</dbReference>
<reference evidence="9 10" key="1">
    <citation type="submission" date="2016-10" db="EMBL/GenBank/DDBJ databases">
        <authorList>
            <person name="de Groot N.N."/>
        </authorList>
    </citation>
    <scope>NUCLEOTIDE SEQUENCE [LARGE SCALE GENOMIC DNA]</scope>
    <source>
        <strain evidence="9 10">DSM 13305</strain>
    </source>
</reference>
<gene>
    <name evidence="9" type="ORF">SAMN04490178_1344</name>
</gene>
<dbReference type="OrthoDB" id="65739at2"/>
<comment type="subcellular location">
    <subcellularLocation>
        <location evidence="1">Cell membrane</location>
        <topology evidence="1">Multi-pass membrane protein</topology>
    </subcellularLocation>
</comment>
<dbReference type="InterPro" id="IPR011701">
    <property type="entry name" value="MFS"/>
</dbReference>
<feature type="transmembrane region" description="Helical" evidence="7">
    <location>
        <begin position="281"/>
        <end position="299"/>
    </location>
</feature>